<evidence type="ECO:0000259" key="1">
    <source>
        <dbReference type="Pfam" id="PF02625"/>
    </source>
</evidence>
<proteinExistence type="predicted"/>
<evidence type="ECO:0000313" key="3">
    <source>
        <dbReference type="EMBL" id="KGB23728.1"/>
    </source>
</evidence>
<dbReference type="EMBL" id="JOKM01000056">
    <property type="protein sequence ID" value="KGB23728.1"/>
    <property type="molecule type" value="Genomic_DNA"/>
</dbReference>
<sequence length="270" mass="29287">MNSLLSILEGWKPESPAFACVQLTAVRGSTPREAGAFMLVGPDWQKGTIGGGVLEWECLRKARTLLEINQPSMTHHFTLGAGTNQCCGGQATVVISRAQAEIVGALKQQLYEQKQNDPTLLMFGAGHVGRALAYVLAPLPMNLIWVDPRPEEFGNIPKGVTAHVTTEWEQHLTALPAKAGVLVLTPNHSLDALIVASALERNDLGYIGLIGSKTKRRRFEAGFREIGLTETQISTLTCPIGGQTVRDKRPEIIAAMVAAEIIEKLIHRPN</sequence>
<dbReference type="InterPro" id="IPR003777">
    <property type="entry name" value="XdhC_CoxI"/>
</dbReference>
<name>A0A095B493_9PROT</name>
<dbReference type="PATRIC" id="fig|104102.7.peg.1549"/>
<dbReference type="Gene3D" id="3.40.50.720">
    <property type="entry name" value="NAD(P)-binding Rossmann-like Domain"/>
    <property type="match status" value="1"/>
</dbReference>
<dbReference type="InterPro" id="IPR036291">
    <property type="entry name" value="NAD(P)-bd_dom_sf"/>
</dbReference>
<reference evidence="3 4" key="1">
    <citation type="submission" date="2014-06" db="EMBL/GenBank/DDBJ databases">
        <title>Functional and comparative genomic analyses of the Drosophila gut microbiota identify candidate symbiosis factors.</title>
        <authorList>
            <person name="Newell P.D."/>
            <person name="Chaston J.M."/>
            <person name="Douglas A.E."/>
        </authorList>
    </citation>
    <scope>NUCLEOTIDE SEQUENCE [LARGE SCALE GENOMIC DNA]</scope>
    <source>
        <strain evidence="3 4">DmCS_006</strain>
    </source>
</reference>
<keyword evidence="4" id="KW-1185">Reference proteome</keyword>
<dbReference type="Pfam" id="PF13478">
    <property type="entry name" value="XdhC_C"/>
    <property type="match status" value="1"/>
</dbReference>
<comment type="caution">
    <text evidence="3">The sequence shown here is derived from an EMBL/GenBank/DDBJ whole genome shotgun (WGS) entry which is preliminary data.</text>
</comment>
<evidence type="ECO:0000313" key="4">
    <source>
        <dbReference type="Proteomes" id="UP000029448"/>
    </source>
</evidence>
<protein>
    <submittedName>
        <fullName evidence="3">XdhC protein (Assists in molybdopterin insertion into xanthine dehydrogenase)</fullName>
    </submittedName>
</protein>
<dbReference type="Proteomes" id="UP000029448">
    <property type="component" value="Unassembled WGS sequence"/>
</dbReference>
<evidence type="ECO:0000259" key="2">
    <source>
        <dbReference type="Pfam" id="PF13478"/>
    </source>
</evidence>
<feature type="domain" description="XdhC Rossmann" evidence="2">
    <location>
        <begin position="120"/>
        <end position="261"/>
    </location>
</feature>
<dbReference type="InterPro" id="IPR052698">
    <property type="entry name" value="MoCofactor_Util/Proc"/>
</dbReference>
<organism evidence="3 4">
    <name type="scientific">Acetobacter tropicalis</name>
    <dbReference type="NCBI Taxonomy" id="104102"/>
    <lineage>
        <taxon>Bacteria</taxon>
        <taxon>Pseudomonadati</taxon>
        <taxon>Pseudomonadota</taxon>
        <taxon>Alphaproteobacteria</taxon>
        <taxon>Acetobacterales</taxon>
        <taxon>Acetobacteraceae</taxon>
        <taxon>Acetobacter</taxon>
    </lineage>
</organism>
<gene>
    <name evidence="3" type="ORF">AtDm6_1568</name>
</gene>
<feature type="domain" description="XdhC- CoxI" evidence="1">
    <location>
        <begin position="17"/>
        <end position="76"/>
    </location>
</feature>
<dbReference type="InterPro" id="IPR027051">
    <property type="entry name" value="XdhC_Rossmann_dom"/>
</dbReference>
<dbReference type="PANTHER" id="PTHR30388">
    <property type="entry name" value="ALDEHYDE OXIDOREDUCTASE MOLYBDENUM COFACTOR ASSEMBLY PROTEIN"/>
    <property type="match status" value="1"/>
</dbReference>
<dbReference type="Pfam" id="PF02625">
    <property type="entry name" value="XdhC_CoxI"/>
    <property type="match status" value="1"/>
</dbReference>
<dbReference type="AlphaFoldDB" id="A0A095B493"/>
<dbReference type="PANTHER" id="PTHR30388:SF6">
    <property type="entry name" value="XANTHINE DEHYDROGENASE SUBUNIT A-RELATED"/>
    <property type="match status" value="1"/>
</dbReference>
<dbReference type="STRING" id="104102.AtDm6_1568"/>
<dbReference type="NCBIfam" id="TIGR02964">
    <property type="entry name" value="xanthine_xdhC"/>
    <property type="match status" value="1"/>
</dbReference>
<dbReference type="SUPFAM" id="SSF51735">
    <property type="entry name" value="NAD(P)-binding Rossmann-fold domains"/>
    <property type="match status" value="1"/>
</dbReference>
<dbReference type="GeneID" id="89479890"/>
<accession>A0A095B493</accession>
<dbReference type="RefSeq" id="WP_035379665.1">
    <property type="nucleotide sequence ID" value="NZ_JACAOJ010000011.1"/>
</dbReference>
<dbReference type="InterPro" id="IPR014308">
    <property type="entry name" value="Xanthine_DH_XdhC"/>
</dbReference>